<dbReference type="PANTHER" id="PTHR43318:SF2">
    <property type="entry name" value="UDP-N-ACETYLGLUCOSAMINE 4,6-DEHYDRATASE (INVERTING)"/>
    <property type="match status" value="1"/>
</dbReference>
<keyword evidence="2" id="KW-1133">Transmembrane helix</keyword>
<feature type="transmembrane region" description="Helical" evidence="2">
    <location>
        <begin position="77"/>
        <end position="99"/>
    </location>
</feature>
<keyword evidence="2" id="KW-0472">Membrane</keyword>
<evidence type="ECO:0000313" key="3">
    <source>
        <dbReference type="EMBL" id="GAG29487.1"/>
    </source>
</evidence>
<reference evidence="3" key="1">
    <citation type="journal article" date="2014" name="Front. Microbiol.">
        <title>High frequency of phylogenetically diverse reductive dehalogenase-homologous genes in deep subseafloor sedimentary metagenomes.</title>
        <authorList>
            <person name="Kawai M."/>
            <person name="Futagami T."/>
            <person name="Toyoda A."/>
            <person name="Takaki Y."/>
            <person name="Nishi S."/>
            <person name="Hori S."/>
            <person name="Arai W."/>
            <person name="Tsubouchi T."/>
            <person name="Morono Y."/>
            <person name="Uchiyama I."/>
            <person name="Ito T."/>
            <person name="Fujiyama A."/>
            <person name="Inagaki F."/>
            <person name="Takami H."/>
        </authorList>
    </citation>
    <scope>NUCLEOTIDE SEQUENCE</scope>
    <source>
        <strain evidence="3">Expedition CK06-06</strain>
    </source>
</reference>
<feature type="transmembrane region" description="Helical" evidence="2">
    <location>
        <begin position="131"/>
        <end position="150"/>
    </location>
</feature>
<accession>X0X260</accession>
<dbReference type="PANTHER" id="PTHR43318">
    <property type="entry name" value="UDP-N-ACETYLGLUCOSAMINE 4,6-DEHYDRATASE"/>
    <property type="match status" value="1"/>
</dbReference>
<dbReference type="InterPro" id="IPR051203">
    <property type="entry name" value="Polysaccharide_Synthase-Rel"/>
</dbReference>
<dbReference type="EMBL" id="BARS01047756">
    <property type="protein sequence ID" value="GAG29487.1"/>
    <property type="molecule type" value="Genomic_DNA"/>
</dbReference>
<evidence type="ECO:0008006" key="4">
    <source>
        <dbReference type="Google" id="ProtNLM"/>
    </source>
</evidence>
<feature type="non-terminal residue" evidence="3">
    <location>
        <position position="205"/>
    </location>
</feature>
<feature type="region of interest" description="Disordered" evidence="1">
    <location>
        <begin position="1"/>
        <end position="24"/>
    </location>
</feature>
<proteinExistence type="predicted"/>
<feature type="transmembrane region" description="Helical" evidence="2">
    <location>
        <begin position="40"/>
        <end position="57"/>
    </location>
</feature>
<evidence type="ECO:0000256" key="2">
    <source>
        <dbReference type="SAM" id="Phobius"/>
    </source>
</evidence>
<sequence>MSTPPEPKPHAVNHPGVDVVPGNGAKRPSWRKLRARQFQFLVDLCILSAAFVFSYQLRFDFYIPPNLIMAMLVQLPMVLVLQLSAMHLFGIHTFAWRYIGMADTTAFIKAAWWSFLPMILLRLLLPDELAAWRIPLSISFLTTIGGFGGIHAARVLRRVVYEVYEKKLRDKVAGNGRSKPVLLVGAGQAGIMAAKEIKGRGDMHL</sequence>
<name>X0X260_9ZZZZ</name>
<protein>
    <recommendedName>
        <fullName evidence="4">Polysaccharide biosynthesis protein CapD-like domain-containing protein</fullName>
    </recommendedName>
</protein>
<keyword evidence="2" id="KW-0812">Transmembrane</keyword>
<organism evidence="3">
    <name type="scientific">marine sediment metagenome</name>
    <dbReference type="NCBI Taxonomy" id="412755"/>
    <lineage>
        <taxon>unclassified sequences</taxon>
        <taxon>metagenomes</taxon>
        <taxon>ecological metagenomes</taxon>
    </lineage>
</organism>
<comment type="caution">
    <text evidence="3">The sequence shown here is derived from an EMBL/GenBank/DDBJ whole genome shotgun (WGS) entry which is preliminary data.</text>
</comment>
<dbReference type="AlphaFoldDB" id="X0X260"/>
<evidence type="ECO:0000256" key="1">
    <source>
        <dbReference type="SAM" id="MobiDB-lite"/>
    </source>
</evidence>
<gene>
    <name evidence="3" type="ORF">S01H1_71689</name>
</gene>